<proteinExistence type="predicted"/>
<dbReference type="GO" id="GO:0016491">
    <property type="term" value="F:oxidoreductase activity"/>
    <property type="evidence" value="ECO:0007669"/>
    <property type="project" value="UniProtKB-KW"/>
</dbReference>
<evidence type="ECO:0000313" key="4">
    <source>
        <dbReference type="Proteomes" id="UP000221918"/>
    </source>
</evidence>
<gene>
    <name evidence="3" type="ORF">COF81_29550</name>
</gene>
<evidence type="ECO:0000259" key="2">
    <source>
        <dbReference type="Pfam" id="PF02780"/>
    </source>
</evidence>
<reference evidence="3 4" key="1">
    <citation type="submission" date="2017-09" db="EMBL/GenBank/DDBJ databases">
        <title>Large-scale bioinformatics analysis of Bacillus genomes uncovers conserved roles of natural products in bacterial physiology.</title>
        <authorList>
            <consortium name="Agbiome Team Llc"/>
            <person name="Bleich R.M."/>
            <person name="Grubbs K.J."/>
            <person name="Santa Maria K.C."/>
            <person name="Allen S.E."/>
            <person name="Farag S."/>
            <person name="Shank E.A."/>
            <person name="Bowers A."/>
        </authorList>
    </citation>
    <scope>NUCLEOTIDE SEQUENCE [LARGE SCALE GENOMIC DNA]</scope>
    <source>
        <strain evidence="3 4">AFS037265</strain>
    </source>
</reference>
<dbReference type="AlphaFoldDB" id="A0ABD6T5Y6"/>
<evidence type="ECO:0000256" key="1">
    <source>
        <dbReference type="ARBA" id="ARBA00023002"/>
    </source>
</evidence>
<dbReference type="PANTHER" id="PTHR43257">
    <property type="entry name" value="PYRUVATE DEHYDROGENASE E1 COMPONENT BETA SUBUNIT"/>
    <property type="match status" value="1"/>
</dbReference>
<dbReference type="EMBL" id="NUTL01000214">
    <property type="protein sequence ID" value="PHE85121.1"/>
    <property type="molecule type" value="Genomic_DNA"/>
</dbReference>
<dbReference type="InterPro" id="IPR016156">
    <property type="entry name" value="FAD/NAD-linked_Rdtase_dimer_sf"/>
</dbReference>
<keyword evidence="1" id="KW-0560">Oxidoreductase</keyword>
<accession>A0ABD6T5Y6</accession>
<dbReference type="InterPro" id="IPR009014">
    <property type="entry name" value="Transketo_C/PFOR_II"/>
</dbReference>
<dbReference type="SUPFAM" id="SSF55424">
    <property type="entry name" value="FAD/NAD-linked reductases, dimerisation (C-terminal) domain"/>
    <property type="match status" value="1"/>
</dbReference>
<sequence>MTSRHRVYSLVIYYTIPLGKAEVKREGSDVTIVAIREQVHTALEAAEQLTKKRFEVEVIDPPCIYTAPEIASVGLTEKAVRDQYGDIFVGERPFTANFEKENV</sequence>
<dbReference type="InterPro" id="IPR033248">
    <property type="entry name" value="Transketolase_C"/>
</dbReference>
<evidence type="ECO:0000313" key="3">
    <source>
        <dbReference type="EMBL" id="PHE85121.1"/>
    </source>
</evidence>
<dbReference type="Gene3D" id="3.40.50.920">
    <property type="match status" value="1"/>
</dbReference>
<name>A0ABD6T5Y6_9BACI</name>
<comment type="caution">
    <text evidence="3">The sequence shown here is derived from an EMBL/GenBank/DDBJ whole genome shotgun (WGS) entry which is preliminary data.</text>
</comment>
<dbReference type="Pfam" id="PF02780">
    <property type="entry name" value="Transketolase_C"/>
    <property type="match status" value="1"/>
</dbReference>
<dbReference type="PANTHER" id="PTHR43257:SF3">
    <property type="entry name" value="ACETOIN:2,6-DICHLOROPHENOLINDOPHENOL OXIDOREDUCTASE SUBUNIT BETA"/>
    <property type="match status" value="1"/>
</dbReference>
<organism evidence="3 4">
    <name type="scientific">Bacillus pseudomycoides</name>
    <dbReference type="NCBI Taxonomy" id="64104"/>
    <lineage>
        <taxon>Bacteria</taxon>
        <taxon>Bacillati</taxon>
        <taxon>Bacillota</taxon>
        <taxon>Bacilli</taxon>
        <taxon>Bacillales</taxon>
        <taxon>Bacillaceae</taxon>
        <taxon>Bacillus</taxon>
        <taxon>Bacillus cereus group</taxon>
    </lineage>
</organism>
<dbReference type="Proteomes" id="UP000221918">
    <property type="component" value="Unassembled WGS sequence"/>
</dbReference>
<dbReference type="SUPFAM" id="SSF52922">
    <property type="entry name" value="TK C-terminal domain-like"/>
    <property type="match status" value="1"/>
</dbReference>
<feature type="domain" description="Transketolase C-terminal" evidence="2">
    <location>
        <begin position="19"/>
        <end position="66"/>
    </location>
</feature>
<protein>
    <submittedName>
        <fullName evidence="3">ABC transporter</fullName>
    </submittedName>
</protein>